<dbReference type="PANTHER" id="PTHR46470">
    <property type="entry name" value="N-ACYLNEURAMINATE-9-PHOSPHATASE"/>
    <property type="match status" value="1"/>
</dbReference>
<reference evidence="4" key="2">
    <citation type="submission" date="2020-09" db="EMBL/GenBank/DDBJ databases">
        <authorList>
            <person name="Sun Q."/>
            <person name="Zhou Y."/>
        </authorList>
    </citation>
    <scope>NUCLEOTIDE SEQUENCE</scope>
    <source>
        <strain evidence="4">CGMCC 4.7138</strain>
    </source>
</reference>
<dbReference type="PRINTS" id="PR00413">
    <property type="entry name" value="HADHALOGNASE"/>
</dbReference>
<dbReference type="SUPFAM" id="SSF56784">
    <property type="entry name" value="HAD-like"/>
    <property type="match status" value="1"/>
</dbReference>
<evidence type="ECO:0000313" key="5">
    <source>
        <dbReference type="Proteomes" id="UP000653480"/>
    </source>
</evidence>
<dbReference type="PANTHER" id="PTHR46470:SF4">
    <property type="entry name" value="5-AMINO-6-(5-PHOSPHO-D-RIBITYLAMINO)URACIL PHOSPHATASE YIGB"/>
    <property type="match status" value="1"/>
</dbReference>
<dbReference type="InterPro" id="IPR023214">
    <property type="entry name" value="HAD_sf"/>
</dbReference>
<dbReference type="Pfam" id="PF00702">
    <property type="entry name" value="Hydrolase"/>
    <property type="match status" value="1"/>
</dbReference>
<keyword evidence="2 4" id="KW-0378">Hydrolase</keyword>
<evidence type="ECO:0000256" key="3">
    <source>
        <dbReference type="ARBA" id="ARBA00022842"/>
    </source>
</evidence>
<evidence type="ECO:0000256" key="1">
    <source>
        <dbReference type="ARBA" id="ARBA00001946"/>
    </source>
</evidence>
<dbReference type="InterPro" id="IPR036412">
    <property type="entry name" value="HAD-like_sf"/>
</dbReference>
<dbReference type="RefSeq" id="WP_142567422.1">
    <property type="nucleotide sequence ID" value="NZ_BMMN01000001.1"/>
</dbReference>
<sequence>MPIRAVLWDIDDTLFDYAGADRAGLRDHLAAEGLAELFPSVDDALRHWKAQTELHWARFIARETDFQGQRRARVQGFLGVDMDDSEADAWFDRYVVHFEACWALFPDSLATLHELATDFRQAVLSNSRLDYQERKLRILGVRDHFETVLCAAELGVSKPQAAAFHAACDALKLPPGEVLYVGNEPDIDAGGAMAAGLAAVWLDRDGVGGRSELVRIGDLGQLSRLLTLGRSSWSAG</sequence>
<keyword evidence="5" id="KW-1185">Reference proteome</keyword>
<dbReference type="Gene3D" id="3.40.50.1000">
    <property type="entry name" value="HAD superfamily/HAD-like"/>
    <property type="match status" value="1"/>
</dbReference>
<dbReference type="NCBIfam" id="TIGR01549">
    <property type="entry name" value="HAD-SF-IA-v1"/>
    <property type="match status" value="1"/>
</dbReference>
<accession>A0A8H9GTQ8</accession>
<organism evidence="4 5">
    <name type="scientific">Microbispora bryophytorum</name>
    <dbReference type="NCBI Taxonomy" id="1460882"/>
    <lineage>
        <taxon>Bacteria</taxon>
        <taxon>Bacillati</taxon>
        <taxon>Actinomycetota</taxon>
        <taxon>Actinomycetes</taxon>
        <taxon>Streptosporangiales</taxon>
        <taxon>Streptosporangiaceae</taxon>
        <taxon>Microbispora</taxon>
    </lineage>
</organism>
<dbReference type="OrthoDB" id="3680851at2"/>
<dbReference type="SFLD" id="SFLDG01129">
    <property type="entry name" value="C1.5:_HAD__Beta-PGM__Phosphata"/>
    <property type="match status" value="1"/>
</dbReference>
<dbReference type="GO" id="GO:0044281">
    <property type="term" value="P:small molecule metabolic process"/>
    <property type="evidence" value="ECO:0007669"/>
    <property type="project" value="UniProtKB-ARBA"/>
</dbReference>
<reference evidence="4" key="1">
    <citation type="journal article" date="2014" name="Int. J. Syst. Evol. Microbiol.">
        <title>Complete genome sequence of Corynebacterium casei LMG S-19264T (=DSM 44701T), isolated from a smear-ripened cheese.</title>
        <authorList>
            <consortium name="US DOE Joint Genome Institute (JGI-PGF)"/>
            <person name="Walter F."/>
            <person name="Albersmeier A."/>
            <person name="Kalinowski J."/>
            <person name="Ruckert C."/>
        </authorList>
    </citation>
    <scope>NUCLEOTIDE SEQUENCE</scope>
    <source>
        <strain evidence="4">CGMCC 4.7138</strain>
    </source>
</reference>
<dbReference type="InterPro" id="IPR051400">
    <property type="entry name" value="HAD-like_hydrolase"/>
</dbReference>
<comment type="cofactor">
    <cofactor evidence="1">
        <name>Mg(2+)</name>
        <dbReference type="ChEBI" id="CHEBI:18420"/>
    </cofactor>
</comment>
<proteinExistence type="predicted"/>
<name>A0A8H9GTQ8_9ACTN</name>
<dbReference type="Gene3D" id="1.20.120.1600">
    <property type="match status" value="1"/>
</dbReference>
<evidence type="ECO:0000313" key="4">
    <source>
        <dbReference type="EMBL" id="GGN97401.1"/>
    </source>
</evidence>
<dbReference type="Proteomes" id="UP000653480">
    <property type="component" value="Unassembled WGS sequence"/>
</dbReference>
<keyword evidence="3" id="KW-0460">Magnesium</keyword>
<dbReference type="EMBL" id="BMMN01000001">
    <property type="protein sequence ID" value="GGN97401.1"/>
    <property type="molecule type" value="Genomic_DNA"/>
</dbReference>
<protein>
    <submittedName>
        <fullName evidence="4">Hydrolase</fullName>
    </submittedName>
</protein>
<dbReference type="InterPro" id="IPR006439">
    <property type="entry name" value="HAD-SF_hydro_IA"/>
</dbReference>
<gene>
    <name evidence="4" type="ORF">GCM10011574_00910</name>
</gene>
<dbReference type="AlphaFoldDB" id="A0A8H9GTQ8"/>
<evidence type="ECO:0000256" key="2">
    <source>
        <dbReference type="ARBA" id="ARBA00022801"/>
    </source>
</evidence>
<comment type="caution">
    <text evidence="4">The sequence shown here is derived from an EMBL/GenBank/DDBJ whole genome shotgun (WGS) entry which is preliminary data.</text>
</comment>
<dbReference type="SFLD" id="SFLDS00003">
    <property type="entry name" value="Haloacid_Dehalogenase"/>
    <property type="match status" value="1"/>
</dbReference>
<dbReference type="GO" id="GO:0016787">
    <property type="term" value="F:hydrolase activity"/>
    <property type="evidence" value="ECO:0007669"/>
    <property type="project" value="UniProtKB-KW"/>
</dbReference>